<gene>
    <name evidence="8" type="ORF">ACFQ21_18815</name>
</gene>
<comment type="caution">
    <text evidence="8">The sequence shown here is derived from an EMBL/GenBank/DDBJ whole genome shotgun (WGS) entry which is preliminary data.</text>
</comment>
<feature type="transmembrane region" description="Helical" evidence="6">
    <location>
        <begin position="21"/>
        <end position="43"/>
    </location>
</feature>
<comment type="subcellular location">
    <subcellularLocation>
        <location evidence="1">Cell membrane</location>
        <topology evidence="1">Multi-pass membrane protein</topology>
    </subcellularLocation>
</comment>
<reference evidence="9" key="1">
    <citation type="journal article" date="2019" name="Int. J. Syst. Evol. Microbiol.">
        <title>The Global Catalogue of Microorganisms (GCM) 10K type strain sequencing project: providing services to taxonomists for standard genome sequencing and annotation.</title>
        <authorList>
            <consortium name="The Broad Institute Genomics Platform"/>
            <consortium name="The Broad Institute Genome Sequencing Center for Infectious Disease"/>
            <person name="Wu L."/>
            <person name="Ma J."/>
        </authorList>
    </citation>
    <scope>NUCLEOTIDE SEQUENCE [LARGE SCALE GENOMIC DNA]</scope>
    <source>
        <strain evidence="9">CCUG 58938</strain>
    </source>
</reference>
<dbReference type="PIRSF" id="PIRSF005091">
    <property type="entry name" value="Mmb_sulf_HI1246"/>
    <property type="match status" value="1"/>
</dbReference>
<evidence type="ECO:0000256" key="2">
    <source>
        <dbReference type="ARBA" id="ARBA00022475"/>
    </source>
</evidence>
<dbReference type="EC" id="2.7.8.-" evidence="8"/>
<dbReference type="InterPro" id="IPR012160">
    <property type="entry name" value="LtaS-like"/>
</dbReference>
<dbReference type="PANTHER" id="PTHR47371">
    <property type="entry name" value="LIPOTEICHOIC ACID SYNTHASE"/>
    <property type="match status" value="1"/>
</dbReference>
<evidence type="ECO:0000256" key="5">
    <source>
        <dbReference type="ARBA" id="ARBA00023136"/>
    </source>
</evidence>
<dbReference type="Gene3D" id="3.40.720.10">
    <property type="entry name" value="Alkaline Phosphatase, subunit A"/>
    <property type="match status" value="1"/>
</dbReference>
<keyword evidence="9" id="KW-1185">Reference proteome</keyword>
<protein>
    <submittedName>
        <fullName evidence="8">LTA synthase family protein</fullName>
        <ecNumber evidence="8">2.7.8.-</ecNumber>
    </submittedName>
</protein>
<evidence type="ECO:0000259" key="7">
    <source>
        <dbReference type="Pfam" id="PF00884"/>
    </source>
</evidence>
<dbReference type="InterPro" id="IPR000917">
    <property type="entry name" value="Sulfatase_N"/>
</dbReference>
<keyword evidence="8" id="KW-0808">Transferase</keyword>
<evidence type="ECO:0000256" key="4">
    <source>
        <dbReference type="ARBA" id="ARBA00022989"/>
    </source>
</evidence>
<dbReference type="Gene3D" id="3.30.1120.80">
    <property type="match status" value="1"/>
</dbReference>
<organism evidence="8 9">
    <name type="scientific">Ohtaekwangia kribbensis</name>
    <dbReference type="NCBI Taxonomy" id="688913"/>
    <lineage>
        <taxon>Bacteria</taxon>
        <taxon>Pseudomonadati</taxon>
        <taxon>Bacteroidota</taxon>
        <taxon>Cytophagia</taxon>
        <taxon>Cytophagales</taxon>
        <taxon>Fulvivirgaceae</taxon>
        <taxon>Ohtaekwangia</taxon>
    </lineage>
</organism>
<evidence type="ECO:0000313" key="8">
    <source>
        <dbReference type="EMBL" id="MFD1001387.1"/>
    </source>
</evidence>
<feature type="transmembrane region" description="Helical" evidence="6">
    <location>
        <begin position="188"/>
        <end position="208"/>
    </location>
</feature>
<dbReference type="Pfam" id="PF00884">
    <property type="entry name" value="Sulfatase"/>
    <property type="match status" value="1"/>
</dbReference>
<dbReference type="SUPFAM" id="SSF53649">
    <property type="entry name" value="Alkaline phosphatase-like"/>
    <property type="match status" value="1"/>
</dbReference>
<dbReference type="InterPro" id="IPR050448">
    <property type="entry name" value="OpgB/LTA_synthase_biosynth"/>
</dbReference>
<dbReference type="CDD" id="cd16015">
    <property type="entry name" value="LTA_synthase"/>
    <property type="match status" value="1"/>
</dbReference>
<dbReference type="Proteomes" id="UP001597112">
    <property type="component" value="Unassembled WGS sequence"/>
</dbReference>
<feature type="transmembrane region" description="Helical" evidence="6">
    <location>
        <begin position="149"/>
        <end position="167"/>
    </location>
</feature>
<name>A0ABW3K560_9BACT</name>
<proteinExistence type="predicted"/>
<keyword evidence="4 6" id="KW-1133">Transmembrane helix</keyword>
<dbReference type="PANTHER" id="PTHR47371:SF3">
    <property type="entry name" value="PHOSPHOGLYCEROL TRANSFERASE I"/>
    <property type="match status" value="1"/>
</dbReference>
<dbReference type="InterPro" id="IPR017850">
    <property type="entry name" value="Alkaline_phosphatase_core_sf"/>
</dbReference>
<feature type="transmembrane region" description="Helical" evidence="6">
    <location>
        <begin position="55"/>
        <end position="84"/>
    </location>
</feature>
<sequence length="645" mass="73675">MSAAFAKVNFWKQVQQGRFSNVILLMKIVIFISMITRAIFLLYSFPDVDITLTTIAGIFIIGLFYDFINASYFSIPLLIYTWLVPESQYTKKWNRYTLYGLFFTLIYILLFNGIAEWFFWEEFNTRFNFIAVDYLVYTTEVLGNIQESYPIGWIITGITLACAMLVYRTTDHILTDDIKPMGFGKRSLIAAAFIALPVLSFFTITTRLHHFSSNAYANELAGNGMYELFAAYRNNELSYDQFYKRIKCEDSFKEIKKLLKTTETAYISDNPFDITRTVKHTGPEKKLNVVLISVESLSAGFMNTFGSTKGITPFLDSLASHSLLFTQLYATGTRTVRGLEALSLCVPPTPGQSIVRRPHNEHLFTLGKVFEEKGYESKFIYGGYGYFDNMGYFFAHNQYDVMDRNQLKDEEIDYENIWGVADENLFTLAEKEMERTIASGKPVFAHVMTTSNHRPFTYPDGRIDIPSSTGRDGAVKYTDYAIGKFIRACSHKSWFNNTVFVIIADHCASSAGKTELPIHKYHIPLLIYSPANIQPAHMDRLMSQIDLGPTLLGLLNFSYTSKFFGYDIYSLEPGRERAFISTYQSLGYVKNNKLIVLSPQQKLDTYQVSLDGNLQRQEGNDPALTREAISWYQSASYAFSNGLMR</sequence>
<feature type="domain" description="Sulfatase N-terminal" evidence="7">
    <location>
        <begin position="288"/>
        <end position="556"/>
    </location>
</feature>
<evidence type="ECO:0000313" key="9">
    <source>
        <dbReference type="Proteomes" id="UP001597112"/>
    </source>
</evidence>
<feature type="transmembrane region" description="Helical" evidence="6">
    <location>
        <begin position="96"/>
        <end position="120"/>
    </location>
</feature>
<dbReference type="EMBL" id="JBHTKA010000007">
    <property type="protein sequence ID" value="MFD1001387.1"/>
    <property type="molecule type" value="Genomic_DNA"/>
</dbReference>
<keyword evidence="2" id="KW-1003">Cell membrane</keyword>
<keyword evidence="3 6" id="KW-0812">Transmembrane</keyword>
<dbReference type="RefSeq" id="WP_377581081.1">
    <property type="nucleotide sequence ID" value="NZ_JBHTKA010000007.1"/>
</dbReference>
<keyword evidence="5 6" id="KW-0472">Membrane</keyword>
<evidence type="ECO:0000256" key="6">
    <source>
        <dbReference type="SAM" id="Phobius"/>
    </source>
</evidence>
<accession>A0ABW3K560</accession>
<evidence type="ECO:0000256" key="3">
    <source>
        <dbReference type="ARBA" id="ARBA00022692"/>
    </source>
</evidence>
<dbReference type="GO" id="GO:0016740">
    <property type="term" value="F:transferase activity"/>
    <property type="evidence" value="ECO:0007669"/>
    <property type="project" value="UniProtKB-KW"/>
</dbReference>
<evidence type="ECO:0000256" key="1">
    <source>
        <dbReference type="ARBA" id="ARBA00004651"/>
    </source>
</evidence>